<dbReference type="AlphaFoldDB" id="A0AAP0F4B3"/>
<name>A0AAP0F4B3_9MAGN</name>
<gene>
    <name evidence="2" type="ORF">Scep_024688</name>
</gene>
<dbReference type="Proteomes" id="UP001419268">
    <property type="component" value="Unassembled WGS sequence"/>
</dbReference>
<sequence>MDIGHSLPSSRCSFFSLMASCYALFLSHSSFSVSYKSHSNLNHTSSLSHVHHLTKFLPHEDLFIISCF</sequence>
<feature type="chain" id="PRO_5042992357" evidence="1">
    <location>
        <begin position="24"/>
        <end position="68"/>
    </location>
</feature>
<keyword evidence="3" id="KW-1185">Reference proteome</keyword>
<evidence type="ECO:0000313" key="2">
    <source>
        <dbReference type="EMBL" id="KAK9101258.1"/>
    </source>
</evidence>
<protein>
    <submittedName>
        <fullName evidence="2">Uncharacterized protein</fullName>
    </submittedName>
</protein>
<comment type="caution">
    <text evidence="2">The sequence shown here is derived from an EMBL/GenBank/DDBJ whole genome shotgun (WGS) entry which is preliminary data.</text>
</comment>
<organism evidence="2 3">
    <name type="scientific">Stephania cephalantha</name>
    <dbReference type="NCBI Taxonomy" id="152367"/>
    <lineage>
        <taxon>Eukaryota</taxon>
        <taxon>Viridiplantae</taxon>
        <taxon>Streptophyta</taxon>
        <taxon>Embryophyta</taxon>
        <taxon>Tracheophyta</taxon>
        <taxon>Spermatophyta</taxon>
        <taxon>Magnoliopsida</taxon>
        <taxon>Ranunculales</taxon>
        <taxon>Menispermaceae</taxon>
        <taxon>Menispermoideae</taxon>
        <taxon>Cissampelideae</taxon>
        <taxon>Stephania</taxon>
    </lineage>
</organism>
<dbReference type="EMBL" id="JBBNAG010000010">
    <property type="protein sequence ID" value="KAK9101258.1"/>
    <property type="molecule type" value="Genomic_DNA"/>
</dbReference>
<keyword evidence="1" id="KW-0732">Signal</keyword>
<feature type="signal peptide" evidence="1">
    <location>
        <begin position="1"/>
        <end position="23"/>
    </location>
</feature>
<evidence type="ECO:0000313" key="3">
    <source>
        <dbReference type="Proteomes" id="UP001419268"/>
    </source>
</evidence>
<evidence type="ECO:0000256" key="1">
    <source>
        <dbReference type="SAM" id="SignalP"/>
    </source>
</evidence>
<accession>A0AAP0F4B3</accession>
<reference evidence="2 3" key="1">
    <citation type="submission" date="2024-01" db="EMBL/GenBank/DDBJ databases">
        <title>Genome assemblies of Stephania.</title>
        <authorList>
            <person name="Yang L."/>
        </authorList>
    </citation>
    <scope>NUCLEOTIDE SEQUENCE [LARGE SCALE GENOMIC DNA]</scope>
    <source>
        <strain evidence="2">JXDWG</strain>
        <tissue evidence="2">Leaf</tissue>
    </source>
</reference>
<proteinExistence type="predicted"/>